<organism evidence="2 3">
    <name type="scientific">Candidatus Falkowbacteria bacterium GW2011_GWF2_39_8</name>
    <dbReference type="NCBI Taxonomy" id="1618642"/>
    <lineage>
        <taxon>Bacteria</taxon>
        <taxon>Candidatus Falkowiibacteriota</taxon>
    </lineage>
</organism>
<keyword evidence="1" id="KW-0472">Membrane</keyword>
<gene>
    <name evidence="2" type="ORF">UT64_C0061G0011</name>
</gene>
<dbReference type="Proteomes" id="UP000034137">
    <property type="component" value="Unassembled WGS sequence"/>
</dbReference>
<evidence type="ECO:0000313" key="3">
    <source>
        <dbReference type="Proteomes" id="UP000034137"/>
    </source>
</evidence>
<reference evidence="2 3" key="1">
    <citation type="journal article" date="2015" name="Nature">
        <title>rRNA introns, odd ribosomes, and small enigmatic genomes across a large radiation of phyla.</title>
        <authorList>
            <person name="Brown C.T."/>
            <person name="Hug L.A."/>
            <person name="Thomas B.C."/>
            <person name="Sharon I."/>
            <person name="Castelle C.J."/>
            <person name="Singh A."/>
            <person name="Wilkins M.J."/>
            <person name="Williams K.H."/>
            <person name="Banfield J.F."/>
        </authorList>
    </citation>
    <scope>NUCLEOTIDE SEQUENCE [LARGE SCALE GENOMIC DNA]</scope>
</reference>
<comment type="caution">
    <text evidence="2">The sequence shown here is derived from an EMBL/GenBank/DDBJ whole genome shotgun (WGS) entry which is preliminary data.</text>
</comment>
<evidence type="ECO:0000313" key="2">
    <source>
        <dbReference type="EMBL" id="KKR31429.1"/>
    </source>
</evidence>
<name>A0A0G0PTC4_9BACT</name>
<sequence length="83" mass="9239">MRLNERTKSIMVTLGFFLITIGFFWGADALYKISNDPVNQMNAGAVFFAFGMTVTGIILLIISIFMFIALLEARKDSANSQPK</sequence>
<feature type="transmembrane region" description="Helical" evidence="1">
    <location>
        <begin position="12"/>
        <end position="33"/>
    </location>
</feature>
<proteinExistence type="predicted"/>
<accession>A0A0G0PTC4</accession>
<feature type="transmembrane region" description="Helical" evidence="1">
    <location>
        <begin position="45"/>
        <end position="71"/>
    </location>
</feature>
<keyword evidence="1" id="KW-1133">Transmembrane helix</keyword>
<evidence type="ECO:0000256" key="1">
    <source>
        <dbReference type="SAM" id="Phobius"/>
    </source>
</evidence>
<dbReference type="AlphaFoldDB" id="A0A0G0PTC4"/>
<protein>
    <submittedName>
        <fullName evidence="2">Uncharacterized protein</fullName>
    </submittedName>
</protein>
<keyword evidence="1" id="KW-0812">Transmembrane</keyword>
<dbReference type="EMBL" id="LBXO01000061">
    <property type="protein sequence ID" value="KKR31429.1"/>
    <property type="molecule type" value="Genomic_DNA"/>
</dbReference>